<organism evidence="8 9">
    <name type="scientific">Chitinasiproducens palmae</name>
    <dbReference type="NCBI Taxonomy" id="1770053"/>
    <lineage>
        <taxon>Bacteria</taxon>
        <taxon>Pseudomonadati</taxon>
        <taxon>Pseudomonadota</taxon>
        <taxon>Betaproteobacteria</taxon>
        <taxon>Burkholderiales</taxon>
        <taxon>Burkholderiaceae</taxon>
        <taxon>Chitinasiproducens</taxon>
    </lineage>
</organism>
<feature type="domain" description="DUF7884" evidence="7">
    <location>
        <begin position="13"/>
        <end position="94"/>
    </location>
</feature>
<dbReference type="PIRSF" id="PIRSF003085">
    <property type="entry name" value="CMAS"/>
    <property type="match status" value="1"/>
</dbReference>
<dbReference type="GO" id="GO:0008168">
    <property type="term" value="F:methyltransferase activity"/>
    <property type="evidence" value="ECO:0007669"/>
    <property type="project" value="UniProtKB-KW"/>
</dbReference>
<evidence type="ECO:0000256" key="6">
    <source>
        <dbReference type="PIRSR" id="PIRSR003085-1"/>
    </source>
</evidence>
<dbReference type="InterPro" id="IPR057206">
    <property type="entry name" value="DUF7884"/>
</dbReference>
<evidence type="ECO:0000256" key="2">
    <source>
        <dbReference type="ARBA" id="ARBA00022603"/>
    </source>
</evidence>
<dbReference type="Pfam" id="PF25371">
    <property type="entry name" value="DUF7884"/>
    <property type="match status" value="1"/>
</dbReference>
<evidence type="ECO:0000313" key="9">
    <source>
        <dbReference type="Proteomes" id="UP000243719"/>
    </source>
</evidence>
<keyword evidence="9" id="KW-1185">Reference proteome</keyword>
<evidence type="ECO:0000313" key="8">
    <source>
        <dbReference type="EMBL" id="SDV50138.1"/>
    </source>
</evidence>
<name>A0A1H2PSY2_9BURK</name>
<dbReference type="OrthoDB" id="9782855at2"/>
<dbReference type="EMBL" id="FNLO01000010">
    <property type="protein sequence ID" value="SDV50138.1"/>
    <property type="molecule type" value="Genomic_DNA"/>
</dbReference>
<evidence type="ECO:0000256" key="1">
    <source>
        <dbReference type="ARBA" id="ARBA00010815"/>
    </source>
</evidence>
<dbReference type="GO" id="GO:0032259">
    <property type="term" value="P:methylation"/>
    <property type="evidence" value="ECO:0007669"/>
    <property type="project" value="UniProtKB-KW"/>
</dbReference>
<dbReference type="STRING" id="1770053.SAMN05216551_110152"/>
<gene>
    <name evidence="8" type="ORF">SAMN05216551_110152</name>
</gene>
<comment type="similarity">
    <text evidence="1">Belongs to the CFA/CMAS family.</text>
</comment>
<dbReference type="SUPFAM" id="SSF53335">
    <property type="entry name" value="S-adenosyl-L-methionine-dependent methyltransferases"/>
    <property type="match status" value="1"/>
</dbReference>
<proteinExistence type="inferred from homology"/>
<protein>
    <submittedName>
        <fullName evidence="8">Cyclopropane-fatty-acyl-phospholipid synthase</fullName>
    </submittedName>
</protein>
<dbReference type="InterPro" id="IPR029063">
    <property type="entry name" value="SAM-dependent_MTases_sf"/>
</dbReference>
<keyword evidence="3" id="KW-0808">Transferase</keyword>
<dbReference type="Gene3D" id="3.40.50.150">
    <property type="entry name" value="Vaccinia Virus protein VP39"/>
    <property type="match status" value="1"/>
</dbReference>
<dbReference type="Proteomes" id="UP000243719">
    <property type="component" value="Unassembled WGS sequence"/>
</dbReference>
<evidence type="ECO:0000256" key="3">
    <source>
        <dbReference type="ARBA" id="ARBA00022679"/>
    </source>
</evidence>
<accession>A0A1H2PSY2</accession>
<evidence type="ECO:0000259" key="7">
    <source>
        <dbReference type="Pfam" id="PF25371"/>
    </source>
</evidence>
<dbReference type="AlphaFoldDB" id="A0A1H2PSY2"/>
<dbReference type="RefSeq" id="WP_091910835.1">
    <property type="nucleotide sequence ID" value="NZ_FNLO01000010.1"/>
</dbReference>
<evidence type="ECO:0000256" key="4">
    <source>
        <dbReference type="ARBA" id="ARBA00022691"/>
    </source>
</evidence>
<dbReference type="Pfam" id="PF02353">
    <property type="entry name" value="CMAS"/>
    <property type="match status" value="1"/>
</dbReference>
<dbReference type="InterPro" id="IPR050723">
    <property type="entry name" value="CFA/CMAS"/>
</dbReference>
<keyword evidence="4" id="KW-0949">S-adenosyl-L-methionine</keyword>
<keyword evidence="5" id="KW-0443">Lipid metabolism</keyword>
<feature type="active site" evidence="6">
    <location>
        <position position="366"/>
    </location>
</feature>
<dbReference type="GO" id="GO:0008610">
    <property type="term" value="P:lipid biosynthetic process"/>
    <property type="evidence" value="ECO:0007669"/>
    <property type="project" value="InterPro"/>
</dbReference>
<dbReference type="InterPro" id="IPR003333">
    <property type="entry name" value="CMAS"/>
</dbReference>
<keyword evidence="2" id="KW-0489">Methyltransferase</keyword>
<reference evidence="9" key="1">
    <citation type="submission" date="2016-09" db="EMBL/GenBank/DDBJ databases">
        <authorList>
            <person name="Varghese N."/>
            <person name="Submissions S."/>
        </authorList>
    </citation>
    <scope>NUCLEOTIDE SEQUENCE [LARGE SCALE GENOMIC DNA]</scope>
    <source>
        <strain evidence="9">JS23</strain>
    </source>
</reference>
<sequence length="432" mass="47913">MFWEKKLAHWVDAVRANANVPARLVLWNGQQFDFGTFDAPRVTLRVNSAAAVPMLLEPSLDNLGEAYVKGKLDVEGRLPDVIEIGYALARGFVSTPSKLARVARHFTHSKASDKKAIQYHYDVSNAFYEQFLDPNMVYSCAYFENGDEDLATAQVKKLDHILTKIQLRPGHRLLDIGCGWGALVIRAAQQYGAQCVGVTLSQNQFDLATARVKAAGLQDKIEIRLQDYRDVDGVFDRITSVGMFEHVGRKNLSGYFGKINALLADDGVVMNHGITSTDPDSGETSHGGGEFIDKYVFPDGELPHISFAMQAMQQGGLEAFDVENLRRHYARTLALWTENFEDHAETIHGLVDEERFRIWRVYLAGCSYAFEHDDVAIYQIVGRKAGQLASGLPWSRRYMYDRASVCNATSAASAANEPVAPNVTALDQAANA</sequence>
<dbReference type="PANTHER" id="PTHR43667:SF1">
    <property type="entry name" value="CYCLOPROPANE-FATTY-ACYL-PHOSPHOLIPID SYNTHASE"/>
    <property type="match status" value="1"/>
</dbReference>
<evidence type="ECO:0000256" key="5">
    <source>
        <dbReference type="ARBA" id="ARBA00023098"/>
    </source>
</evidence>
<dbReference type="CDD" id="cd02440">
    <property type="entry name" value="AdoMet_MTases"/>
    <property type="match status" value="1"/>
</dbReference>
<dbReference type="PANTHER" id="PTHR43667">
    <property type="entry name" value="CYCLOPROPANE-FATTY-ACYL-PHOSPHOLIPID SYNTHASE"/>
    <property type="match status" value="1"/>
</dbReference>